<comment type="subcellular location">
    <subcellularLocation>
        <location evidence="8">Mitochondrion matrix</location>
    </subcellularLocation>
</comment>
<dbReference type="EMBL" id="JADGKB010000015">
    <property type="protein sequence ID" value="KAJ3259799.1"/>
    <property type="molecule type" value="Genomic_DNA"/>
</dbReference>
<organism evidence="12 13">
    <name type="scientific">Boothiomyces macroporosus</name>
    <dbReference type="NCBI Taxonomy" id="261099"/>
    <lineage>
        <taxon>Eukaryota</taxon>
        <taxon>Fungi</taxon>
        <taxon>Fungi incertae sedis</taxon>
        <taxon>Chytridiomycota</taxon>
        <taxon>Chytridiomycota incertae sedis</taxon>
        <taxon>Chytridiomycetes</taxon>
        <taxon>Rhizophydiales</taxon>
        <taxon>Terramycetaceae</taxon>
        <taxon>Boothiomyces</taxon>
    </lineage>
</organism>
<dbReference type="InterPro" id="IPR036890">
    <property type="entry name" value="HATPase_C_sf"/>
</dbReference>
<evidence type="ECO:0000256" key="1">
    <source>
        <dbReference type="ARBA" id="ARBA00006155"/>
    </source>
</evidence>
<keyword evidence="6 8" id="KW-0496">Mitochondrion</keyword>
<keyword evidence="2 8" id="KW-0808">Transferase</keyword>
<dbReference type="PANTHER" id="PTHR11947:SF3">
    <property type="entry name" value="[PYRUVATE DEHYDROGENASE (ACETYL-TRANSFERRING)] KINASE, MITOCHONDRIAL"/>
    <property type="match status" value="1"/>
</dbReference>
<reference evidence="12" key="1">
    <citation type="submission" date="2020-05" db="EMBL/GenBank/DDBJ databases">
        <title>Phylogenomic resolution of chytrid fungi.</title>
        <authorList>
            <person name="Stajich J.E."/>
            <person name="Amses K."/>
            <person name="Simmons R."/>
            <person name="Seto K."/>
            <person name="Myers J."/>
            <person name="Bonds A."/>
            <person name="Quandt C.A."/>
            <person name="Barry K."/>
            <person name="Liu P."/>
            <person name="Grigoriev I."/>
            <person name="Longcore J.E."/>
            <person name="James T.Y."/>
        </authorList>
    </citation>
    <scope>NUCLEOTIDE SEQUENCE</scope>
    <source>
        <strain evidence="12">PLAUS21</strain>
    </source>
</reference>
<evidence type="ECO:0000256" key="4">
    <source>
        <dbReference type="ARBA" id="ARBA00022777"/>
    </source>
</evidence>
<comment type="similarity">
    <text evidence="1 8">Belongs to the PDK/BCKDK protein kinase family.</text>
</comment>
<dbReference type="GO" id="GO:0005524">
    <property type="term" value="F:ATP binding"/>
    <property type="evidence" value="ECO:0007669"/>
    <property type="project" value="UniProtKB-UniRule"/>
</dbReference>
<evidence type="ECO:0000259" key="10">
    <source>
        <dbReference type="Pfam" id="PF10436"/>
    </source>
</evidence>
<dbReference type="Pfam" id="PF10436">
    <property type="entry name" value="BCDHK_Adom3"/>
    <property type="match status" value="1"/>
</dbReference>
<dbReference type="InterPro" id="IPR036784">
    <property type="entry name" value="AK/P_DHK_N_sf"/>
</dbReference>
<dbReference type="GO" id="GO:0005759">
    <property type="term" value="C:mitochondrial matrix"/>
    <property type="evidence" value="ECO:0007669"/>
    <property type="project" value="UniProtKB-SubCell"/>
</dbReference>
<dbReference type="Pfam" id="PF02518">
    <property type="entry name" value="HATPase_c"/>
    <property type="match status" value="1"/>
</dbReference>
<dbReference type="GO" id="GO:0004740">
    <property type="term" value="F:pyruvate dehydrogenase (acetyl-transferring) kinase activity"/>
    <property type="evidence" value="ECO:0007669"/>
    <property type="project" value="UniProtKB-EC"/>
</dbReference>
<dbReference type="InterPro" id="IPR018955">
    <property type="entry name" value="BCDHK/PDK_N"/>
</dbReference>
<keyword evidence="3 8" id="KW-0547">Nucleotide-binding</keyword>
<dbReference type="Pfam" id="PF23354">
    <property type="entry name" value="TPR_NUP160_120_M"/>
    <property type="match status" value="1"/>
</dbReference>
<dbReference type="InterPro" id="IPR003594">
    <property type="entry name" value="HATPase_dom"/>
</dbReference>
<keyword evidence="5 8" id="KW-0067">ATP-binding</keyword>
<dbReference type="Proteomes" id="UP001210925">
    <property type="component" value="Unassembled WGS sequence"/>
</dbReference>
<dbReference type="PANTHER" id="PTHR11947">
    <property type="entry name" value="PYRUVATE DEHYDROGENASE KINASE"/>
    <property type="match status" value="1"/>
</dbReference>
<proteinExistence type="inferred from homology"/>
<dbReference type="InterPro" id="IPR056535">
    <property type="entry name" value="TPR_NUP160_M"/>
</dbReference>
<evidence type="ECO:0000256" key="6">
    <source>
        <dbReference type="ARBA" id="ARBA00023128"/>
    </source>
</evidence>
<accession>A0AAD5Y502</accession>
<dbReference type="InterPro" id="IPR039028">
    <property type="entry name" value="BCKD/PDK"/>
</dbReference>
<dbReference type="SUPFAM" id="SSF55874">
    <property type="entry name" value="ATPase domain of HSP90 chaperone/DNA topoisomerase II/histidine kinase"/>
    <property type="match status" value="1"/>
</dbReference>
<evidence type="ECO:0000313" key="12">
    <source>
        <dbReference type="EMBL" id="KAJ3259799.1"/>
    </source>
</evidence>
<dbReference type="GO" id="GO:0010906">
    <property type="term" value="P:regulation of glucose metabolic process"/>
    <property type="evidence" value="ECO:0007669"/>
    <property type="project" value="TreeGrafter"/>
</dbReference>
<dbReference type="Gene3D" id="1.20.140.20">
    <property type="entry name" value="Alpha-ketoacid/pyruvate dehydrogenase kinase, N-terminal domain"/>
    <property type="match status" value="1"/>
</dbReference>
<dbReference type="Gene3D" id="3.30.565.10">
    <property type="entry name" value="Histidine kinase-like ATPase, C-terminal domain"/>
    <property type="match status" value="1"/>
</dbReference>
<name>A0AAD5Y502_9FUNG</name>
<dbReference type="EC" id="2.7.11.-" evidence="8"/>
<comment type="catalytic activity">
    <reaction evidence="7">
        <text>L-seryl-[pyruvate dehydrogenase E1 alpha subunit] + ATP = O-phospho-L-seryl-[pyruvate dehydrogenase E1 alpha subunit] + ADP + H(+)</text>
        <dbReference type="Rhea" id="RHEA:23052"/>
        <dbReference type="Rhea" id="RHEA-COMP:13689"/>
        <dbReference type="Rhea" id="RHEA-COMP:13690"/>
        <dbReference type="ChEBI" id="CHEBI:15378"/>
        <dbReference type="ChEBI" id="CHEBI:29999"/>
        <dbReference type="ChEBI" id="CHEBI:30616"/>
        <dbReference type="ChEBI" id="CHEBI:83421"/>
        <dbReference type="ChEBI" id="CHEBI:456216"/>
        <dbReference type="EC" id="2.7.11.2"/>
    </reaction>
</comment>
<feature type="domain" description="Histidine kinase/HSP90-like ATPase" evidence="9">
    <location>
        <begin position="1308"/>
        <end position="1411"/>
    </location>
</feature>
<gene>
    <name evidence="12" type="ORF">HK103_001690</name>
</gene>
<evidence type="ECO:0000256" key="7">
    <source>
        <dbReference type="ARBA" id="ARBA00048201"/>
    </source>
</evidence>
<sequence length="1422" mass="163545">MFKESIINFNPAPLNIISVTDAVIEGSEEKTIIRDGIRIHLVNNDITISDFSNSFLIRLPELVLLDAKCFGSTVMFSTETTVYKFHLDTAHLDLFATGYDIKRFTCPDENTFIIYSDEFYMIEFDGTNKKLTELRDNSYIGKIAQYVSTPAKLFRRKQDVLALESNEHEFYYLTSDSLNIYNLASRATRSVMVLIEDGKIFLFDDYIMVYTGYEFVLVKDQVLKRIGAKIDLLDFMVIPKNDSIKEQVWQIYALYGNQIEYLDFTMDDDSGWNAVYKSEKDYDVQIERDGELIRDLDEKYLEFIFSNSIAQISEYTDTLAVEQMRLHVLNYVAKTISKGDYNVSLSESWHNFTSRLIDHERYSLNSCTLSYDSKRKTVIVAKLGDRVGIITNVDYIDLLKPEMEKHLLFGPIDEKLDKIRDSLKHLADLTRLIELNPFIEHSLFYTSIAQMNTLEEFAEQMYPDDQEFKQTILVGYTKISDFENTLSALISIFQTPDYKSTSTPNLDLFEAKIISELARNMINDRYTFIKKVYLILMPLIALGKKLPKNLVALWQSLTVCYHRLQWLCEQQITKNKQISSISNLDLEEQYESLLEYFVHKHVEAEWNHQSFSIQYINASYAVLSTLGWSRAYPLGSLNEAQSVVIWANKFLDYTASYALYELMLTLPSPSPATCFTKAKLYLQMHDFYNARVNFENASCGNNVQPNKYTDLGLVVPSNILQGGVSLYYLHVMQICNEYHPDLSIHFGKLALRTAMNGVNEVDYLLRLQKSIFSCAIQAGDFKSAYEIVISIQDKDIQRDILRALITELCDAQELELLVGGFSFAGLNTEVENTLLFKARTEVASPHQKTTYYKIAYAYFVYRGDFRNAALVMYHQAHKLTKIMWNERFVGEMAHVCTIMTQCYLVAYNALSLLEGEYAYLLSEEKFNAGYSNDVQDPTDINPTFTPTILNALELKKLYHLSLAKLVLFPTVPHFSQTFQLPLALDVYSVYCSQKNYKAAKQTAELFNLDYDKLIVMAVQVILTIYSGKACPVQGEFELNAKTPLQKAWQSLQKLLSDFDSPSNSFKYHQIAIKTFLSHKPELALPTWIFDPFKSDLCDILIRIYLQHNRLSDAANLSISHLQEISFQTGNAHFSKWISMVTIEHLIKCLEKGNRPEKIRLDNVLRTYFNETLVQSRAPSPFTLFSGAQFLKHELPIRLAHRVVELENLPHDFSKMPSVNIVKDWYTQSFKELQEFDDSKFGISEKYYKNLNYSYYHNNIKMEGIEDVVQDAISNAQNICQDYYGLFSPPVVKIVGVGNKIRGNFMYVPSHLHHMLFELLKNSMRAVVERFGQDEDDYPEIKVVIAEGKEDITIKVSDEEKPILEDGGGDFKAPLAGYGYGLPLSRLYARYFGGDLRLISMEGYGTDAYLHLSRLSDSNEPLP</sequence>
<evidence type="ECO:0000256" key="2">
    <source>
        <dbReference type="ARBA" id="ARBA00022679"/>
    </source>
</evidence>
<feature type="domain" description="Branched-chain alpha-ketoacid dehydrogenase kinase/Pyruvate dehydrogenase kinase N-terminal" evidence="10">
    <location>
        <begin position="1173"/>
        <end position="1239"/>
    </location>
</feature>
<comment type="caution">
    <text evidence="12">The sequence shown here is derived from an EMBL/GenBank/DDBJ whole genome shotgun (WGS) entry which is preliminary data.</text>
</comment>
<evidence type="ECO:0000313" key="13">
    <source>
        <dbReference type="Proteomes" id="UP001210925"/>
    </source>
</evidence>
<evidence type="ECO:0000256" key="8">
    <source>
        <dbReference type="RuleBase" id="RU366032"/>
    </source>
</evidence>
<evidence type="ECO:0000256" key="3">
    <source>
        <dbReference type="ARBA" id="ARBA00022741"/>
    </source>
</evidence>
<dbReference type="SUPFAM" id="SSF69012">
    <property type="entry name" value="alpha-ketoacid dehydrogenase kinase, N-terminal domain"/>
    <property type="match status" value="1"/>
</dbReference>
<feature type="domain" description="NUP160 middle TPR" evidence="11">
    <location>
        <begin position="674"/>
        <end position="912"/>
    </location>
</feature>
<evidence type="ECO:0000259" key="11">
    <source>
        <dbReference type="Pfam" id="PF23354"/>
    </source>
</evidence>
<keyword evidence="13" id="KW-1185">Reference proteome</keyword>
<evidence type="ECO:0000256" key="5">
    <source>
        <dbReference type="ARBA" id="ARBA00022840"/>
    </source>
</evidence>
<keyword evidence="4 8" id="KW-0418">Kinase</keyword>
<evidence type="ECO:0000259" key="9">
    <source>
        <dbReference type="Pfam" id="PF02518"/>
    </source>
</evidence>
<protein>
    <recommendedName>
        <fullName evidence="8">Protein-serine/threonine kinase</fullName>
        <ecNumber evidence="8">2.7.11.-</ecNumber>
    </recommendedName>
</protein>